<dbReference type="EMBL" id="AM920437">
    <property type="protein sequence ID" value="CAP99971.1"/>
    <property type="molecule type" value="Genomic_DNA"/>
</dbReference>
<keyword evidence="2" id="KW-1185">Reference proteome</keyword>
<dbReference type="OrthoDB" id="4376728at2759"/>
<gene>
    <name evidence="1" type="ORF">Pc22g26830</name>
    <name evidence="1" type="ORF">PCH_Pc22g26830</name>
</gene>
<name>B6HUB8_PENRW</name>
<evidence type="ECO:0000313" key="2">
    <source>
        <dbReference type="Proteomes" id="UP000000724"/>
    </source>
</evidence>
<dbReference type="Proteomes" id="UP000000724">
    <property type="component" value="Contig Pc00c22"/>
</dbReference>
<organism evidence="1 2">
    <name type="scientific">Penicillium rubens (strain ATCC 28089 / DSM 1075 / NRRL 1951 / Wisconsin 54-1255)</name>
    <name type="common">Penicillium chrysogenum</name>
    <dbReference type="NCBI Taxonomy" id="500485"/>
    <lineage>
        <taxon>Eukaryota</taxon>
        <taxon>Fungi</taxon>
        <taxon>Dikarya</taxon>
        <taxon>Ascomycota</taxon>
        <taxon>Pezizomycotina</taxon>
        <taxon>Eurotiomycetes</taxon>
        <taxon>Eurotiomycetidae</taxon>
        <taxon>Eurotiales</taxon>
        <taxon>Aspergillaceae</taxon>
        <taxon>Penicillium</taxon>
        <taxon>Penicillium chrysogenum species complex</taxon>
    </lineage>
</organism>
<dbReference type="HOGENOM" id="CLU_2121863_0_0_1"/>
<dbReference type="AlphaFoldDB" id="B6HUB8"/>
<proteinExistence type="predicted"/>
<reference evidence="1 2" key="1">
    <citation type="journal article" date="2008" name="Nat. Biotechnol.">
        <title>Genome sequencing and analysis of the filamentous fungus Penicillium chrysogenum.</title>
        <authorList>
            <person name="van den Berg M.A."/>
            <person name="Albang R."/>
            <person name="Albermann K."/>
            <person name="Badger J.H."/>
            <person name="Daran J.-M."/>
            <person name="Driessen A.J.M."/>
            <person name="Garcia-Estrada C."/>
            <person name="Fedorova N.D."/>
            <person name="Harris D.M."/>
            <person name="Heijne W.H.M."/>
            <person name="Joardar V.S."/>
            <person name="Kiel J.A.K.W."/>
            <person name="Kovalchuk A."/>
            <person name="Martin J.F."/>
            <person name="Nierman W.C."/>
            <person name="Nijland J.G."/>
            <person name="Pronk J.T."/>
            <person name="Roubos J.A."/>
            <person name="van der Klei I.J."/>
            <person name="van Peij N.N.M.E."/>
            <person name="Veenhuis M."/>
            <person name="von Doehren H."/>
            <person name="Wagner C."/>
            <person name="Wortman J.R."/>
            <person name="Bovenberg R.A.L."/>
        </authorList>
    </citation>
    <scope>NUCLEOTIDE SEQUENCE [LARGE SCALE GENOMIC DNA]</scope>
    <source>
        <strain evidence="2">ATCC 28089 / DSM 1075 / NRRL 1951 / Wisconsin 54-1255</strain>
    </source>
</reference>
<dbReference type="VEuPathDB" id="FungiDB:PCH_Pc22g26830"/>
<sequence length="114" mass="12473">MGHEGSARAAELEIMGILGVVSTHGANVCTEMHLARQFKPRVVIAMPPKEERHDSDTVHLGGGKRCTTISRFGVDLRVCLCNPCDPNVCEITMARARFEIKSVEATTVHELVTM</sequence>
<protein>
    <submittedName>
        <fullName evidence="1">Uncharacterized protein</fullName>
    </submittedName>
</protein>
<evidence type="ECO:0000313" key="1">
    <source>
        <dbReference type="EMBL" id="CAP99971.1"/>
    </source>
</evidence>
<accession>B6HUB8</accession>